<dbReference type="EMBL" id="JACVVK020000043">
    <property type="protein sequence ID" value="KAK7499556.1"/>
    <property type="molecule type" value="Genomic_DNA"/>
</dbReference>
<evidence type="ECO:0000256" key="2">
    <source>
        <dbReference type="ARBA" id="ARBA00022737"/>
    </source>
</evidence>
<dbReference type="InterPro" id="IPR000210">
    <property type="entry name" value="BTB/POZ_dom"/>
</dbReference>
<dbReference type="PIRSF" id="PIRSF037037">
    <property type="entry name" value="Kelch-like_protein_gigaxonin"/>
    <property type="match status" value="1"/>
</dbReference>
<dbReference type="SUPFAM" id="SSF117281">
    <property type="entry name" value="Kelch motif"/>
    <property type="match status" value="2"/>
</dbReference>
<keyword evidence="5" id="KW-1185">Reference proteome</keyword>
<dbReference type="PROSITE" id="PS50097">
    <property type="entry name" value="BTB"/>
    <property type="match status" value="1"/>
</dbReference>
<evidence type="ECO:0000313" key="4">
    <source>
        <dbReference type="EMBL" id="KAK7499556.1"/>
    </source>
</evidence>
<sequence>MADFQIFTDSHAKSILGTMNTLRKTNTLCDVVLSVQGQKFPAHRIVLAACSDYFCAMFTNEMWERDQAEITLHEISASVMEVLLDFVYTETVNVSVENVQELLPAACLLQLTGVREACCQFLEKQLDSTNCLGIKIFAERHGCTDLWAAADRFSVRHFQDVVTQEEYRSLPLDEVEALVKSDHLQVNSEEPVYQAVIDWVKNDEKNRVIWLPGLLQFVRLPLLSARFITDVIDCEPLIKSNHACRDLVDEAKRFHLRPDLRCRMNGPRTNPRIGTDDQLVVVGGFGSHQNLVDVVEKYDPKTHTWARLPSLSRRRRYVSAASVGGKLYVMGGYDGHSRLNLVECLDLTQSQLSWATISAMHHRRGLAGVCVYKDCIYMCGGFDGHTRHTSMERYDPKTDKWTMLSGMAIGREGAGLVVAGDMIYCIGGYDGINLLDSAEQFDPASEQWKSIPCMSTQRSGAGVAVVNEVIYVCGGYDGSDHLSSVECFNTQTNHWTTLQHMVVPRCYVGACVLRGQLMVVAGYDGNTLLNTVEVYDPLRDTWDVLDDSMTTPRCDAGVTVVRMP</sequence>
<feature type="domain" description="BTB" evidence="3">
    <location>
        <begin position="29"/>
        <end position="96"/>
    </location>
</feature>
<dbReference type="Gene3D" id="2.120.10.80">
    <property type="entry name" value="Kelch-type beta propeller"/>
    <property type="match status" value="1"/>
</dbReference>
<dbReference type="SMART" id="SM00225">
    <property type="entry name" value="BTB"/>
    <property type="match status" value="1"/>
</dbReference>
<keyword evidence="2" id="KW-0677">Repeat</keyword>
<proteinExistence type="predicted"/>
<name>A0ABD0LJ59_9CAEN</name>
<dbReference type="SMART" id="SM00875">
    <property type="entry name" value="BACK"/>
    <property type="match status" value="1"/>
</dbReference>
<dbReference type="Pfam" id="PF01344">
    <property type="entry name" value="Kelch_1"/>
    <property type="match status" value="2"/>
</dbReference>
<dbReference type="InterPro" id="IPR015915">
    <property type="entry name" value="Kelch-typ_b-propeller"/>
</dbReference>
<dbReference type="SUPFAM" id="SSF54695">
    <property type="entry name" value="POZ domain"/>
    <property type="match status" value="1"/>
</dbReference>
<dbReference type="FunFam" id="3.30.710.10:FF:000001">
    <property type="entry name" value="Kelch-like family member 20"/>
    <property type="match status" value="1"/>
</dbReference>
<gene>
    <name evidence="4" type="ORF">BaRGS_00009208</name>
</gene>
<dbReference type="SMART" id="SM00612">
    <property type="entry name" value="Kelch"/>
    <property type="match status" value="6"/>
</dbReference>
<comment type="caution">
    <text evidence="4">The sequence shown here is derived from an EMBL/GenBank/DDBJ whole genome shotgun (WGS) entry which is preliminary data.</text>
</comment>
<keyword evidence="1" id="KW-0880">Kelch repeat</keyword>
<dbReference type="PANTHER" id="PTHR45632:SF5">
    <property type="entry name" value="KELCH-LIKE PROTEIN 22"/>
    <property type="match status" value="1"/>
</dbReference>
<dbReference type="Proteomes" id="UP001519460">
    <property type="component" value="Unassembled WGS sequence"/>
</dbReference>
<dbReference type="FunFam" id="1.25.40.420:FF:000001">
    <property type="entry name" value="Kelch-like family member 12"/>
    <property type="match status" value="1"/>
</dbReference>
<dbReference type="PANTHER" id="PTHR45632">
    <property type="entry name" value="LD33804P"/>
    <property type="match status" value="1"/>
</dbReference>
<reference evidence="4 5" key="1">
    <citation type="journal article" date="2023" name="Sci. Data">
        <title>Genome assembly of the Korean intertidal mud-creeper Batillaria attramentaria.</title>
        <authorList>
            <person name="Patra A.K."/>
            <person name="Ho P.T."/>
            <person name="Jun S."/>
            <person name="Lee S.J."/>
            <person name="Kim Y."/>
            <person name="Won Y.J."/>
        </authorList>
    </citation>
    <scope>NUCLEOTIDE SEQUENCE [LARGE SCALE GENOMIC DNA]</scope>
    <source>
        <strain evidence="4">Wonlab-2016</strain>
    </source>
</reference>
<accession>A0ABD0LJ59</accession>
<protein>
    <recommendedName>
        <fullName evidence="3">BTB domain-containing protein</fullName>
    </recommendedName>
</protein>
<dbReference type="Pfam" id="PF07707">
    <property type="entry name" value="BACK"/>
    <property type="match status" value="1"/>
</dbReference>
<dbReference type="Pfam" id="PF24681">
    <property type="entry name" value="Kelch_KLHDC2_KLHL20_DRC7"/>
    <property type="match status" value="1"/>
</dbReference>
<dbReference type="InterPro" id="IPR011705">
    <property type="entry name" value="BACK"/>
</dbReference>
<dbReference type="PRINTS" id="PR00501">
    <property type="entry name" value="KELCHREPEAT"/>
</dbReference>
<dbReference type="Gene3D" id="3.30.710.10">
    <property type="entry name" value="Potassium Channel Kv1.1, Chain A"/>
    <property type="match status" value="1"/>
</dbReference>
<evidence type="ECO:0000313" key="5">
    <source>
        <dbReference type="Proteomes" id="UP001519460"/>
    </source>
</evidence>
<dbReference type="CDD" id="cd18242">
    <property type="entry name" value="BTB_POZ_KLHL12_C3IP1_DKIR"/>
    <property type="match status" value="1"/>
</dbReference>
<dbReference type="InterPro" id="IPR011333">
    <property type="entry name" value="SKP1/BTB/POZ_sf"/>
</dbReference>
<evidence type="ECO:0000256" key="1">
    <source>
        <dbReference type="ARBA" id="ARBA00022441"/>
    </source>
</evidence>
<dbReference type="Pfam" id="PF00651">
    <property type="entry name" value="BTB"/>
    <property type="match status" value="1"/>
</dbReference>
<dbReference type="InterPro" id="IPR006652">
    <property type="entry name" value="Kelch_1"/>
</dbReference>
<organism evidence="4 5">
    <name type="scientific">Batillaria attramentaria</name>
    <dbReference type="NCBI Taxonomy" id="370345"/>
    <lineage>
        <taxon>Eukaryota</taxon>
        <taxon>Metazoa</taxon>
        <taxon>Spiralia</taxon>
        <taxon>Lophotrochozoa</taxon>
        <taxon>Mollusca</taxon>
        <taxon>Gastropoda</taxon>
        <taxon>Caenogastropoda</taxon>
        <taxon>Sorbeoconcha</taxon>
        <taxon>Cerithioidea</taxon>
        <taxon>Batillariidae</taxon>
        <taxon>Batillaria</taxon>
    </lineage>
</organism>
<dbReference type="InterPro" id="IPR017096">
    <property type="entry name" value="BTB-kelch_protein"/>
</dbReference>
<dbReference type="AlphaFoldDB" id="A0ABD0LJ59"/>
<evidence type="ECO:0000259" key="3">
    <source>
        <dbReference type="PROSITE" id="PS50097"/>
    </source>
</evidence>
<dbReference type="Gene3D" id="1.25.40.420">
    <property type="match status" value="1"/>
</dbReference>